<feature type="transmembrane region" description="Helical" evidence="1">
    <location>
        <begin position="48"/>
        <end position="81"/>
    </location>
</feature>
<dbReference type="OrthoDB" id="9842276at2"/>
<gene>
    <name evidence="2" type="ORF">SFLOR_v1c10560</name>
</gene>
<keyword evidence="1" id="KW-0472">Membrane</keyword>
<keyword evidence="1" id="KW-1133">Transmembrane helix</keyword>
<protein>
    <submittedName>
        <fullName evidence="2">Uncharacterized protein</fullName>
    </submittedName>
</protein>
<dbReference type="AlphaFoldDB" id="A0A2K8SF91"/>
<evidence type="ECO:0000256" key="1">
    <source>
        <dbReference type="SAM" id="Phobius"/>
    </source>
</evidence>
<dbReference type="KEGG" id="sfz:SFLOR_v1c10560"/>
<evidence type="ECO:0000313" key="2">
    <source>
        <dbReference type="EMBL" id="AUB32102.1"/>
    </source>
</evidence>
<proteinExistence type="predicted"/>
<accession>A0A2K8SF91</accession>
<organism evidence="2 3">
    <name type="scientific">Spiroplasma floricola 23-6</name>
    <dbReference type="NCBI Taxonomy" id="1336749"/>
    <lineage>
        <taxon>Bacteria</taxon>
        <taxon>Bacillati</taxon>
        <taxon>Mycoplasmatota</taxon>
        <taxon>Mollicutes</taxon>
        <taxon>Entomoplasmatales</taxon>
        <taxon>Spiroplasmataceae</taxon>
        <taxon>Spiroplasma</taxon>
    </lineage>
</organism>
<reference evidence="2 3" key="1">
    <citation type="submission" date="2017-12" db="EMBL/GenBank/DDBJ databases">
        <title>Complete genome sequence of Spiroplasma floricola 23-6 (ATCC 29989).</title>
        <authorList>
            <person name="Tsai Y.-M."/>
            <person name="Wu P.-S."/>
            <person name="Lo W.-S."/>
            <person name="Kuo C.-H."/>
        </authorList>
    </citation>
    <scope>NUCLEOTIDE SEQUENCE [LARGE SCALE GENOMIC DNA]</scope>
    <source>
        <strain evidence="2 3">23-6</strain>
    </source>
</reference>
<dbReference type="EMBL" id="CP025057">
    <property type="protein sequence ID" value="AUB32102.1"/>
    <property type="molecule type" value="Genomic_DNA"/>
</dbReference>
<dbReference type="Proteomes" id="UP000231823">
    <property type="component" value="Chromosome"/>
</dbReference>
<name>A0A2K8SF91_9MOLU</name>
<keyword evidence="3" id="KW-1185">Reference proteome</keyword>
<evidence type="ECO:0000313" key="3">
    <source>
        <dbReference type="Proteomes" id="UP000231823"/>
    </source>
</evidence>
<keyword evidence="1" id="KW-0812">Transmembrane</keyword>
<sequence>MIIILIFFAFSILLTIRSFSITDSVTNDINWWNNYKVYKYLNMHNVSLFMYVFILLVNIFLIYNVSYIGICLFIFFILDVVSNSNKEFINKIYKNSIKLKNLIKALFGDIQIKNSQETSKDKSWDSTIRQICTYESEELKINKKGKTPPSLKF</sequence>